<feature type="compositionally biased region" description="Basic residues" evidence="1">
    <location>
        <begin position="117"/>
        <end position="134"/>
    </location>
</feature>
<evidence type="ECO:0000313" key="3">
    <source>
        <dbReference type="Proteomes" id="UP000023152"/>
    </source>
</evidence>
<organism evidence="2 3">
    <name type="scientific">Reticulomyxa filosa</name>
    <dbReference type="NCBI Taxonomy" id="46433"/>
    <lineage>
        <taxon>Eukaryota</taxon>
        <taxon>Sar</taxon>
        <taxon>Rhizaria</taxon>
        <taxon>Retaria</taxon>
        <taxon>Foraminifera</taxon>
        <taxon>Monothalamids</taxon>
        <taxon>Reticulomyxidae</taxon>
        <taxon>Reticulomyxa</taxon>
    </lineage>
</organism>
<protein>
    <submittedName>
        <fullName evidence="2">Uncharacterized protein</fullName>
    </submittedName>
</protein>
<reference evidence="2 3" key="1">
    <citation type="journal article" date="2013" name="Curr. Biol.">
        <title>The Genome of the Foraminiferan Reticulomyxa filosa.</title>
        <authorList>
            <person name="Glockner G."/>
            <person name="Hulsmann N."/>
            <person name="Schleicher M."/>
            <person name="Noegel A.A."/>
            <person name="Eichinger L."/>
            <person name="Gallinger C."/>
            <person name="Pawlowski J."/>
            <person name="Sierra R."/>
            <person name="Euteneuer U."/>
            <person name="Pillet L."/>
            <person name="Moustafa A."/>
            <person name="Platzer M."/>
            <person name="Groth M."/>
            <person name="Szafranski K."/>
            <person name="Schliwa M."/>
        </authorList>
    </citation>
    <scope>NUCLEOTIDE SEQUENCE [LARGE SCALE GENOMIC DNA]</scope>
</reference>
<sequence length="221" mass="25609">MHFENYQIKNEKFLNLISILNKAAIANTTTCQFLCALILYRVSASKERKRDDWTKKKMDAPISDIMITHDSTLAGKKYKYTHKNKTFFQGSFSVVFCANDRRAAVGGHRILTEEKKNKQRNKIKKGQNPPKPRKTCMRMDEKWYDMMNGILNIADLITDLYVLIELKKSGRNDDNVINTSSQWCGICVEIWPRKAYIDSTYVFSTDHSIFLDGAILDIFCK</sequence>
<dbReference type="EMBL" id="ASPP01009254">
    <property type="protein sequence ID" value="ETO24378.1"/>
    <property type="molecule type" value="Genomic_DNA"/>
</dbReference>
<comment type="caution">
    <text evidence="2">The sequence shown here is derived from an EMBL/GenBank/DDBJ whole genome shotgun (WGS) entry which is preliminary data.</text>
</comment>
<evidence type="ECO:0000256" key="1">
    <source>
        <dbReference type="SAM" id="MobiDB-lite"/>
    </source>
</evidence>
<name>X6NES8_RETFI</name>
<proteinExistence type="predicted"/>
<gene>
    <name evidence="2" type="ORF">RFI_12778</name>
</gene>
<dbReference type="AlphaFoldDB" id="X6NES8"/>
<keyword evidence="3" id="KW-1185">Reference proteome</keyword>
<accession>X6NES8</accession>
<feature type="region of interest" description="Disordered" evidence="1">
    <location>
        <begin position="115"/>
        <end position="134"/>
    </location>
</feature>
<evidence type="ECO:0000313" key="2">
    <source>
        <dbReference type="EMBL" id="ETO24378.1"/>
    </source>
</evidence>
<dbReference type="Proteomes" id="UP000023152">
    <property type="component" value="Unassembled WGS sequence"/>
</dbReference>